<dbReference type="CDD" id="cd02440">
    <property type="entry name" value="AdoMet_MTases"/>
    <property type="match status" value="1"/>
</dbReference>
<dbReference type="NCBIfam" id="NF001244">
    <property type="entry name" value="PRK00216.1-5"/>
    <property type="match status" value="1"/>
</dbReference>
<evidence type="ECO:0000313" key="4">
    <source>
        <dbReference type="EMBL" id="VAY86308.1"/>
    </source>
</evidence>
<organism evidence="4">
    <name type="scientific">hydrothermal vent metagenome</name>
    <dbReference type="NCBI Taxonomy" id="652676"/>
    <lineage>
        <taxon>unclassified sequences</taxon>
        <taxon>metagenomes</taxon>
        <taxon>ecological metagenomes</taxon>
    </lineage>
</organism>
<dbReference type="PROSITE" id="PS51608">
    <property type="entry name" value="SAM_MT_UBIE"/>
    <property type="match status" value="1"/>
</dbReference>
<evidence type="ECO:0000256" key="3">
    <source>
        <dbReference type="ARBA" id="ARBA00022691"/>
    </source>
</evidence>
<dbReference type="GO" id="GO:0032259">
    <property type="term" value="P:methylation"/>
    <property type="evidence" value="ECO:0007669"/>
    <property type="project" value="UniProtKB-KW"/>
</dbReference>
<dbReference type="PANTHER" id="PTHR43591:SF24">
    <property type="entry name" value="2-METHOXY-6-POLYPRENYL-1,4-BENZOQUINOL METHYLASE, MITOCHONDRIAL"/>
    <property type="match status" value="1"/>
</dbReference>
<accession>A0A3B1EA11</accession>
<dbReference type="Gene3D" id="3.40.50.150">
    <property type="entry name" value="Vaccinia Virus protein VP39"/>
    <property type="match status" value="1"/>
</dbReference>
<dbReference type="HAMAP" id="MF_01813">
    <property type="entry name" value="MenG_UbiE_methyltr"/>
    <property type="match status" value="1"/>
</dbReference>
<dbReference type="Pfam" id="PF01209">
    <property type="entry name" value="Ubie_methyltran"/>
    <property type="match status" value="1"/>
</dbReference>
<dbReference type="EC" id="2.1.1.-" evidence="4"/>
<keyword evidence="2 4" id="KW-0808">Transferase</keyword>
<dbReference type="InterPro" id="IPR029063">
    <property type="entry name" value="SAM-dependent_MTases_sf"/>
</dbReference>
<dbReference type="PANTHER" id="PTHR43591">
    <property type="entry name" value="METHYLTRANSFERASE"/>
    <property type="match status" value="1"/>
</dbReference>
<dbReference type="GO" id="GO:0008425">
    <property type="term" value="F:2-methoxy-6-polyprenyl-1,4-benzoquinol methyltransferase activity"/>
    <property type="evidence" value="ECO:0007669"/>
    <property type="project" value="TreeGrafter"/>
</dbReference>
<dbReference type="SUPFAM" id="SSF53335">
    <property type="entry name" value="S-adenosyl-L-methionine-dependent methyltransferases"/>
    <property type="match status" value="1"/>
</dbReference>
<gene>
    <name evidence="4" type="ORF">MNB_ARC-1_590</name>
</gene>
<evidence type="ECO:0000256" key="1">
    <source>
        <dbReference type="ARBA" id="ARBA00022603"/>
    </source>
</evidence>
<evidence type="ECO:0000256" key="2">
    <source>
        <dbReference type="ARBA" id="ARBA00022679"/>
    </source>
</evidence>
<name>A0A3B1EA11_9ZZZZ</name>
<dbReference type="PROSITE" id="PS01183">
    <property type="entry name" value="UBIE_1"/>
    <property type="match status" value="1"/>
</dbReference>
<dbReference type="NCBIfam" id="TIGR01934">
    <property type="entry name" value="MenG_MenH_UbiE"/>
    <property type="match status" value="1"/>
</dbReference>
<dbReference type="EMBL" id="UOYO01000004">
    <property type="protein sequence ID" value="VAY86308.1"/>
    <property type="molecule type" value="Genomic_DNA"/>
</dbReference>
<keyword evidence="4" id="KW-0830">Ubiquinone</keyword>
<dbReference type="InterPro" id="IPR023576">
    <property type="entry name" value="UbiE/COQ5_MeTrFase_CS"/>
</dbReference>
<dbReference type="AlphaFoldDB" id="A0A3B1EA11"/>
<keyword evidence="3" id="KW-0949">S-adenosyl-L-methionine</keyword>
<keyword evidence="1 4" id="KW-0489">Methyltransferase</keyword>
<sequence>MAQINNNQKNIVEMFDKIAKTYDVANRILSLGIDTIWRKKACNIAFSFYGKTKIDKIVDVACGTGDLMIDWETVGASNAISISQIIGVDPSVGMMEVGKDKIPHRTFVEGSAELLPMDNNSVDFVSISYGIRNVVKRKEALSQFSRVLKKDGLCVILEFTKNEKDNFGAKISKFYLNNIMPIIGGFISSNKDAYMYLPQSIENFITTRQLCDELKIAKLEPIFVKSYSLNMSTTIIARKI</sequence>
<proteinExistence type="inferred from homology"/>
<protein>
    <submittedName>
        <fullName evidence="4">Ubiquinone/menaquinone biosynthesis methyltransferase UbiE</fullName>
        <ecNumber evidence="4">2.1.1.-</ecNumber>
    </submittedName>
</protein>
<dbReference type="InterPro" id="IPR004033">
    <property type="entry name" value="UbiE/COQ5_MeTrFase"/>
</dbReference>
<reference evidence="4" key="1">
    <citation type="submission" date="2018-10" db="EMBL/GenBank/DDBJ databases">
        <authorList>
            <person name="Aoki K."/>
        </authorList>
    </citation>
    <scope>NUCLEOTIDE SEQUENCE</scope>
</reference>